<keyword evidence="5" id="KW-1185">Reference proteome</keyword>
<protein>
    <submittedName>
        <fullName evidence="4">Alpha/Beta hydrolase protein</fullName>
    </submittedName>
</protein>
<gene>
    <name evidence="4" type="ORF">DB88DRAFT_455646</name>
</gene>
<accession>A0AAD9D0G3</accession>
<dbReference type="Pfam" id="PF20434">
    <property type="entry name" value="BD-FAE"/>
    <property type="match status" value="1"/>
</dbReference>
<evidence type="ECO:0000259" key="3">
    <source>
        <dbReference type="Pfam" id="PF20434"/>
    </source>
</evidence>
<dbReference type="SUPFAM" id="SSF53474">
    <property type="entry name" value="alpha/beta-Hydrolases"/>
    <property type="match status" value="1"/>
</dbReference>
<dbReference type="Gene3D" id="3.40.50.1820">
    <property type="entry name" value="alpha/beta hydrolase"/>
    <property type="match status" value="1"/>
</dbReference>
<keyword evidence="1 4" id="KW-0378">Hydrolase</keyword>
<feature type="domain" description="Peptidase S9 prolyl oligopeptidase catalytic" evidence="2">
    <location>
        <begin position="267"/>
        <end position="332"/>
    </location>
</feature>
<dbReference type="AlphaFoldDB" id="A0AAD9D0G3"/>
<dbReference type="PANTHER" id="PTHR48081">
    <property type="entry name" value="AB HYDROLASE SUPERFAMILY PROTEIN C4A8.06C"/>
    <property type="match status" value="1"/>
</dbReference>
<dbReference type="InterPro" id="IPR049492">
    <property type="entry name" value="BD-FAE-like_dom"/>
</dbReference>
<evidence type="ECO:0000313" key="4">
    <source>
        <dbReference type="EMBL" id="KAK1922476.1"/>
    </source>
</evidence>
<proteinExistence type="predicted"/>
<organism evidence="4 5">
    <name type="scientific">Papiliotrema laurentii</name>
    <name type="common">Cryptococcus laurentii</name>
    <dbReference type="NCBI Taxonomy" id="5418"/>
    <lineage>
        <taxon>Eukaryota</taxon>
        <taxon>Fungi</taxon>
        <taxon>Dikarya</taxon>
        <taxon>Basidiomycota</taxon>
        <taxon>Agaricomycotina</taxon>
        <taxon>Tremellomycetes</taxon>
        <taxon>Tremellales</taxon>
        <taxon>Rhynchogastremaceae</taxon>
        <taxon>Papiliotrema</taxon>
    </lineage>
</organism>
<feature type="domain" description="BD-FAE-like" evidence="3">
    <location>
        <begin position="45"/>
        <end position="145"/>
    </location>
</feature>
<comment type="caution">
    <text evidence="4">The sequence shown here is derived from an EMBL/GenBank/DDBJ whole genome shotgun (WGS) entry which is preliminary data.</text>
</comment>
<dbReference type="Pfam" id="PF00326">
    <property type="entry name" value="Peptidase_S9"/>
    <property type="match status" value="1"/>
</dbReference>
<evidence type="ECO:0000256" key="1">
    <source>
        <dbReference type="ARBA" id="ARBA00022801"/>
    </source>
</evidence>
<dbReference type="InterPro" id="IPR050300">
    <property type="entry name" value="GDXG_lipolytic_enzyme"/>
</dbReference>
<sequence>MTSSKIVVPGTARTKFECRPGFQDHIFKDVHGVKLPVRIWPANKPKGDKTPWFLWIHGGGWQSGNPYAIDPPMQAGFGDAFHIVSVAYRYIPQVGLKEMVEDCTDAFDWCRARLPTLLPDIDIDSYFVGGDSAGGTLASLMGHHLSPRPKVVLNVYGVMDFTDFRVDNARGIKSDPANGKGDEYEQLLQSRLADRDPAHAQFARASRWLLTLPLSTARAFWGLPDLEFDQKEAVIECDAYDYTSKHHLRFDLLFRKDECPDDKTWSDRLIQYSSLHLLDQEKGYPPTFILHGTGDSIVPVSQGYNFEKKLKEIGVEVATSYPEGEEHAFDQRFNGPEDEGWDEVIVPMIKFVTKHFDM</sequence>
<dbReference type="GO" id="GO:0008236">
    <property type="term" value="F:serine-type peptidase activity"/>
    <property type="evidence" value="ECO:0007669"/>
    <property type="project" value="InterPro"/>
</dbReference>
<evidence type="ECO:0000313" key="5">
    <source>
        <dbReference type="Proteomes" id="UP001182556"/>
    </source>
</evidence>
<evidence type="ECO:0000259" key="2">
    <source>
        <dbReference type="Pfam" id="PF00326"/>
    </source>
</evidence>
<dbReference type="EMBL" id="JAODAN010000008">
    <property type="protein sequence ID" value="KAK1922476.1"/>
    <property type="molecule type" value="Genomic_DNA"/>
</dbReference>
<dbReference type="InterPro" id="IPR029058">
    <property type="entry name" value="AB_hydrolase_fold"/>
</dbReference>
<reference evidence="4" key="1">
    <citation type="submission" date="2023-02" db="EMBL/GenBank/DDBJ databases">
        <title>Identification and recombinant expression of a fungal hydrolase from Papiliotrema laurentii that hydrolyzes apple cutin and clears colloidal polyester polyurethane.</title>
        <authorList>
            <consortium name="DOE Joint Genome Institute"/>
            <person name="Roman V.A."/>
            <person name="Bojanowski C."/>
            <person name="Crable B.R."/>
            <person name="Wagner D.N."/>
            <person name="Hung C.S."/>
            <person name="Nadeau L.J."/>
            <person name="Schratz L."/>
            <person name="Haridas S."/>
            <person name="Pangilinan J."/>
            <person name="Lipzen A."/>
            <person name="Na H."/>
            <person name="Yan M."/>
            <person name="Ng V."/>
            <person name="Grigoriev I.V."/>
            <person name="Spatafora J.W."/>
            <person name="Barlow D."/>
            <person name="Biffinger J."/>
            <person name="Kelley-Loughnane N."/>
            <person name="Varaljay V.A."/>
            <person name="Crookes-Goodson W.J."/>
        </authorList>
    </citation>
    <scope>NUCLEOTIDE SEQUENCE</scope>
    <source>
        <strain evidence="4">5307AH</strain>
    </source>
</reference>
<dbReference type="GO" id="GO:0006508">
    <property type="term" value="P:proteolysis"/>
    <property type="evidence" value="ECO:0007669"/>
    <property type="project" value="InterPro"/>
</dbReference>
<dbReference type="InterPro" id="IPR001375">
    <property type="entry name" value="Peptidase_S9_cat"/>
</dbReference>
<name>A0AAD9D0G3_PAPLA</name>
<dbReference type="Proteomes" id="UP001182556">
    <property type="component" value="Unassembled WGS sequence"/>
</dbReference>